<dbReference type="RefSeq" id="WP_238898335.1">
    <property type="nucleotide sequence ID" value="NZ_JAKOGG010000022.1"/>
</dbReference>
<sequence length="173" mass="19519">MGEQDKYTQARTALDETLTPAPLNAELPLCKVSMAADGACFDGMSTHEIYARRMQYLLANALMGALERRNWDAAIAAHFGEDAFKAQFSDVVSDVIRNALIGERGLLLPAAAVEYFLAYLAMEQSRCERVTLGKRYEQPFDGLEAHLKRWDARREVFGQLRDNLLRKLTQESM</sequence>
<accession>A0ABT2FR33</accession>
<comment type="caution">
    <text evidence="1">The sequence shown here is derived from an EMBL/GenBank/DDBJ whole genome shotgun (WGS) entry which is preliminary data.</text>
</comment>
<reference evidence="2" key="1">
    <citation type="submission" date="2023-07" db="EMBL/GenBank/DDBJ databases">
        <title>Shewanella mangrovi sp. nov., an acetaldehyde- degrading bacterium isolated from mangrove sediment.</title>
        <authorList>
            <person name="Liu Y."/>
        </authorList>
    </citation>
    <scope>NUCLEOTIDE SEQUENCE [LARGE SCALE GENOMIC DNA]</scope>
    <source>
        <strain evidence="2">C32</strain>
    </source>
</reference>
<protein>
    <submittedName>
        <fullName evidence="1">Uncharacterized protein</fullName>
    </submittedName>
</protein>
<dbReference type="Proteomes" id="UP001201549">
    <property type="component" value="Unassembled WGS sequence"/>
</dbReference>
<gene>
    <name evidence="1" type="ORF">L9G74_18940</name>
</gene>
<proteinExistence type="predicted"/>
<dbReference type="EMBL" id="JAKOGG010000022">
    <property type="protein sequence ID" value="MCS4558516.1"/>
    <property type="molecule type" value="Genomic_DNA"/>
</dbReference>
<name>A0ABT2FR33_9GAMM</name>
<keyword evidence="2" id="KW-1185">Reference proteome</keyword>
<evidence type="ECO:0000313" key="2">
    <source>
        <dbReference type="Proteomes" id="UP001201549"/>
    </source>
</evidence>
<organism evidence="1 2">
    <name type="scientific">Shewanella electrica</name>
    <dbReference type="NCBI Taxonomy" id="515560"/>
    <lineage>
        <taxon>Bacteria</taxon>
        <taxon>Pseudomonadati</taxon>
        <taxon>Pseudomonadota</taxon>
        <taxon>Gammaproteobacteria</taxon>
        <taxon>Alteromonadales</taxon>
        <taxon>Shewanellaceae</taxon>
        <taxon>Shewanella</taxon>
    </lineage>
</organism>
<evidence type="ECO:0000313" key="1">
    <source>
        <dbReference type="EMBL" id="MCS4558516.1"/>
    </source>
</evidence>